<feature type="domain" description="Lunapark zinc ribbon" evidence="4">
    <location>
        <begin position="251"/>
        <end position="300"/>
    </location>
</feature>
<keyword evidence="2" id="KW-0862">Zinc</keyword>
<comment type="subcellular location">
    <subcellularLocation>
        <location evidence="2">Endoplasmic reticulum membrane</location>
        <topology evidence="2">Multi-pass membrane protein</topology>
    </subcellularLocation>
</comment>
<keyword evidence="2" id="KW-1133">Transmembrane helix</keyword>
<dbReference type="InterPro" id="IPR019273">
    <property type="entry name" value="Lunapark_Znf"/>
</dbReference>
<protein>
    <recommendedName>
        <fullName evidence="2">Endoplasmic reticulum junction formation protein lunapark</fullName>
    </recommendedName>
</protein>
<dbReference type="GO" id="GO:0098826">
    <property type="term" value="C:endoplasmic reticulum tubular network membrane"/>
    <property type="evidence" value="ECO:0007669"/>
    <property type="project" value="UniProtKB-UniRule"/>
</dbReference>
<evidence type="ECO:0000313" key="5">
    <source>
        <dbReference type="EMBL" id="LAA10146.1"/>
    </source>
</evidence>
<accession>A0A2L2YPV4</accession>
<reference evidence="5" key="1">
    <citation type="journal article" date="2016" name="Mol. Ecol. Resour.">
        <title>Evaluation of the impact of RNA preservation methods of spiders for de novo transcriptome assembly.</title>
        <authorList>
            <person name="Kono N."/>
            <person name="Nakamura H."/>
            <person name="Ito Y."/>
            <person name="Tomita M."/>
            <person name="Arakawa K."/>
        </authorList>
    </citation>
    <scope>NUCLEOTIDE SEQUENCE</scope>
    <source>
        <tissue evidence="5">Whole body</tissue>
    </source>
</reference>
<dbReference type="InterPro" id="IPR040115">
    <property type="entry name" value="Lnp"/>
</dbReference>
<comment type="domain">
    <text evidence="2">The C4-type zinc finger motif is necessary both for its ER three-way tubular junction localization and formation.</text>
</comment>
<proteinExistence type="evidence at transcript level"/>
<feature type="transmembrane region" description="Helical" evidence="2">
    <location>
        <begin position="74"/>
        <end position="94"/>
    </location>
</feature>
<dbReference type="EMBL" id="IAAA01043809">
    <property type="protein sequence ID" value="LAA10146.1"/>
    <property type="molecule type" value="mRNA"/>
</dbReference>
<feature type="region of interest" description="Disordered" evidence="3">
    <location>
        <begin position="389"/>
        <end position="414"/>
    </location>
</feature>
<keyword evidence="2" id="KW-0479">Metal-binding</keyword>
<evidence type="ECO:0000256" key="3">
    <source>
        <dbReference type="SAM" id="MobiDB-lite"/>
    </source>
</evidence>
<evidence type="ECO:0000259" key="4">
    <source>
        <dbReference type="Pfam" id="PF10058"/>
    </source>
</evidence>
<feature type="compositionally biased region" description="Polar residues" evidence="3">
    <location>
        <begin position="329"/>
        <end position="361"/>
    </location>
</feature>
<dbReference type="Pfam" id="PF10058">
    <property type="entry name" value="Zn_ribbon_10"/>
    <property type="match status" value="1"/>
</dbReference>
<dbReference type="GO" id="GO:0071788">
    <property type="term" value="P:endoplasmic reticulum tubular network maintenance"/>
    <property type="evidence" value="ECO:0007669"/>
    <property type="project" value="UniProtKB-UniRule"/>
</dbReference>
<keyword evidence="2" id="KW-0256">Endoplasmic reticulum</keyword>
<evidence type="ECO:0000256" key="2">
    <source>
        <dbReference type="RuleBase" id="RU367073"/>
    </source>
</evidence>
<dbReference type="GO" id="GO:1903373">
    <property type="term" value="P:positive regulation of endoplasmic reticulum tubular network organization"/>
    <property type="evidence" value="ECO:0007669"/>
    <property type="project" value="UniProtKB-UniRule"/>
</dbReference>
<name>A0A2L2YPV4_PARTP</name>
<feature type="compositionally biased region" description="Basic and acidic residues" evidence="3">
    <location>
        <begin position="397"/>
        <end position="414"/>
    </location>
</feature>
<feature type="transmembrane region" description="Helical" evidence="2">
    <location>
        <begin position="46"/>
        <end position="68"/>
    </location>
</feature>
<dbReference type="AlphaFoldDB" id="A0A2L2YPV4"/>
<comment type="function">
    <text evidence="2">Plays a role in determining ER morphology.</text>
</comment>
<feature type="compositionally biased region" description="Pro residues" evidence="3">
    <location>
        <begin position="306"/>
        <end position="320"/>
    </location>
</feature>
<dbReference type="GO" id="GO:0008270">
    <property type="term" value="F:zinc ion binding"/>
    <property type="evidence" value="ECO:0007669"/>
    <property type="project" value="UniProtKB-KW"/>
</dbReference>
<organism evidence="5">
    <name type="scientific">Parasteatoda tepidariorum</name>
    <name type="common">Common house spider</name>
    <name type="synonym">Achaearanea tepidariorum</name>
    <dbReference type="NCBI Taxonomy" id="114398"/>
    <lineage>
        <taxon>Eukaryota</taxon>
        <taxon>Metazoa</taxon>
        <taxon>Ecdysozoa</taxon>
        <taxon>Arthropoda</taxon>
        <taxon>Chelicerata</taxon>
        <taxon>Arachnida</taxon>
        <taxon>Araneae</taxon>
        <taxon>Araneomorphae</taxon>
        <taxon>Entelegynae</taxon>
        <taxon>Araneoidea</taxon>
        <taxon>Theridiidae</taxon>
        <taxon>Parasteatoda</taxon>
    </lineage>
</organism>
<dbReference type="PANTHER" id="PTHR22166">
    <property type="entry name" value="ENDOPLASMIC RETICULUM JUNCTION FORMATION PROTEIN LUNAPARK"/>
    <property type="match status" value="1"/>
</dbReference>
<keyword evidence="2" id="KW-0812">Transmembrane</keyword>
<dbReference type="OrthoDB" id="3169036at2759"/>
<evidence type="ECO:0000256" key="1">
    <source>
        <dbReference type="ARBA" id="ARBA00009940"/>
    </source>
</evidence>
<comment type="similarity">
    <text evidence="1 2">Belongs to the lunapark family.</text>
</comment>
<keyword evidence="2" id="KW-0472">Membrane</keyword>
<keyword evidence="2" id="KW-0863">Zinc-finger</keyword>
<sequence length="414" mass="47390">MGVLFSRFRSKASTKDLLDDIQKEIDSLLEYKHSTELQQKTLIRSLVFYSVLFYIIIAGFFLFYSYPITTKDKLVYAIPFLIFPILLYILKKFLQWYFVQKIRRNDENLFDLKKRKKSLLEFAMETETYKVVKELLEKYDPEYHRKVFEPRPAIQAAPQLYRGSFTELDLRRRNTSPKQPSPPIALGNTAGKTITVNNTAGAPNIFPMFTARPPTNQPYPPAYFQRPGPRFVRPPMPPMPRPVLPRERTIVDRLVDYVVGDGPSNRYALICRQCLSHNGMALKEEFEYIAFRCCYCFQFNPPRNQQPPPPKLTLPAPTAPPAIEAPLSGRSSTSVDETDAVNISDNDSSPIITPQETSVADDSQEFTHDLTNQRLSISSDVSEIQANLVEDLPQTSPDKKDESSTHEETFEAES</sequence>
<dbReference type="PANTHER" id="PTHR22166:SF12">
    <property type="entry name" value="ENDOPLASMIC RETICULUM JUNCTION FORMATION PROTEIN LUNAPARK"/>
    <property type="match status" value="1"/>
</dbReference>
<feature type="region of interest" description="Disordered" evidence="3">
    <location>
        <begin position="306"/>
        <end position="367"/>
    </location>
</feature>